<feature type="domain" description="Vps53 C-terminal" evidence="9">
    <location>
        <begin position="642"/>
        <end position="720"/>
    </location>
</feature>
<dbReference type="GO" id="GO:0042147">
    <property type="term" value="P:retrograde transport, endosome to Golgi"/>
    <property type="evidence" value="ECO:0007669"/>
    <property type="project" value="InterPro"/>
</dbReference>
<protein>
    <submittedName>
        <fullName evidence="10">Vps53-like protein</fullName>
    </submittedName>
</protein>
<evidence type="ECO:0000256" key="7">
    <source>
        <dbReference type="SAM" id="MobiDB-lite"/>
    </source>
</evidence>
<dbReference type="EMBL" id="MCFI01000010">
    <property type="protein sequence ID" value="ORY81947.1"/>
    <property type="molecule type" value="Genomic_DNA"/>
</dbReference>
<dbReference type="Gene3D" id="1.10.357.110">
    <property type="entry name" value="Vacuolar protein sorting-associated protein 53, C-terminus"/>
    <property type="match status" value="1"/>
</dbReference>
<dbReference type="GO" id="GO:0005829">
    <property type="term" value="C:cytosol"/>
    <property type="evidence" value="ECO:0007669"/>
    <property type="project" value="GOC"/>
</dbReference>
<keyword evidence="11" id="KW-1185">Reference proteome</keyword>
<evidence type="ECO:0000256" key="5">
    <source>
        <dbReference type="ARBA" id="ARBA00023034"/>
    </source>
</evidence>
<keyword evidence="5" id="KW-0333">Golgi apparatus</keyword>
<feature type="domain" description="Vps53 N-terminal" evidence="8">
    <location>
        <begin position="59"/>
        <end position="427"/>
    </location>
</feature>
<evidence type="ECO:0000259" key="9">
    <source>
        <dbReference type="Pfam" id="PF16854"/>
    </source>
</evidence>
<evidence type="ECO:0000259" key="8">
    <source>
        <dbReference type="Pfam" id="PF04100"/>
    </source>
</evidence>
<feature type="compositionally biased region" description="Low complexity" evidence="7">
    <location>
        <begin position="833"/>
        <end position="847"/>
    </location>
</feature>
<evidence type="ECO:0000256" key="3">
    <source>
        <dbReference type="ARBA" id="ARBA00008628"/>
    </source>
</evidence>
<dbReference type="OrthoDB" id="10261632at2759"/>
<evidence type="ECO:0000313" key="10">
    <source>
        <dbReference type="EMBL" id="ORY81947.1"/>
    </source>
</evidence>
<dbReference type="PANTHER" id="PTHR12820:SF0">
    <property type="entry name" value="VACUOLAR PROTEIN SORTING-ASSOCIATED PROTEIN 53 HOMOLOG"/>
    <property type="match status" value="1"/>
</dbReference>
<evidence type="ECO:0000256" key="6">
    <source>
        <dbReference type="ARBA" id="ARBA00023136"/>
    </source>
</evidence>
<accession>A0A1Y2FEA0</accession>
<dbReference type="RefSeq" id="XP_040725081.1">
    <property type="nucleotide sequence ID" value="XM_040869362.1"/>
</dbReference>
<dbReference type="GO" id="GO:0000938">
    <property type="term" value="C:GARP complex"/>
    <property type="evidence" value="ECO:0007669"/>
    <property type="project" value="InterPro"/>
</dbReference>
<name>A0A1Y2FEA0_PROLT</name>
<dbReference type="AlphaFoldDB" id="A0A1Y2FEA0"/>
<reference evidence="10 11" key="1">
    <citation type="submission" date="2016-07" db="EMBL/GenBank/DDBJ databases">
        <title>Pervasive Adenine N6-methylation of Active Genes in Fungi.</title>
        <authorList>
            <consortium name="DOE Joint Genome Institute"/>
            <person name="Mondo S.J."/>
            <person name="Dannebaum R.O."/>
            <person name="Kuo R.C."/>
            <person name="Labutti K."/>
            <person name="Haridas S."/>
            <person name="Kuo A."/>
            <person name="Salamov A."/>
            <person name="Ahrendt S.R."/>
            <person name="Lipzen A."/>
            <person name="Sullivan W."/>
            <person name="Andreopoulos W.B."/>
            <person name="Clum A."/>
            <person name="Lindquist E."/>
            <person name="Daum C."/>
            <person name="Ramamoorthy G.K."/>
            <person name="Gryganskyi A."/>
            <person name="Culley D."/>
            <person name="Magnuson J.K."/>
            <person name="James T.Y."/>
            <person name="O'Malley M.A."/>
            <person name="Stajich J.E."/>
            <person name="Spatafora J.W."/>
            <person name="Visel A."/>
            <person name="Grigoriev I.V."/>
        </authorList>
    </citation>
    <scope>NUCLEOTIDE SEQUENCE [LARGE SCALE GENOMIC DNA]</scope>
    <source>
        <strain evidence="10 11">12-1054</strain>
    </source>
</reference>
<feature type="region of interest" description="Disordered" evidence="7">
    <location>
        <begin position="794"/>
        <end position="856"/>
    </location>
</feature>
<dbReference type="GO" id="GO:0010008">
    <property type="term" value="C:endosome membrane"/>
    <property type="evidence" value="ECO:0007669"/>
    <property type="project" value="UniProtKB-SubCell"/>
</dbReference>
<gene>
    <name evidence="10" type="ORF">BCR37DRAFT_379855</name>
</gene>
<evidence type="ECO:0000256" key="4">
    <source>
        <dbReference type="ARBA" id="ARBA00022753"/>
    </source>
</evidence>
<proteinExistence type="inferred from homology"/>
<sequence>MVGAMSGCWPARDFHHVYEHAQQTSTSASVLARQAAVRYGVMHGGESERLPASQLTAQDYSPTDHLDALFPSLESLSLLPRIESKLIRHEIQLRHAIAEMQERVTANKEIAAECVGRVEEKLKLLHDEISTTQAKAGQAEDFVSSVTKEIRRLDTAKRNVAATMTIVKRLQMLISAFDQLQRLASSKKYAETASLLSAVLQLMTHFKAYRSIPQIAVLSQEIADLQRSLLEQVASDFEGYFSTGLSPQTRIVLTQGCQLVEVLGDGPKERISTWYINSQLREYRNVFRGHEEAGSLDNLSRRYAWLKRVFRSYEDEHAQIFPESWHLQEQLIRQGCESTKEDLVTVMARSRPNIKLLLQALQETLDFERYLGERMGAAPRASIDSVKSVHSDASDKQQRGYRISEAFEPYLNLFVDMQDQVLSGMLAGYRSAPWPTLDEPALPSSADLFYFYLTTTTQCAEISTGAPLWEFAKVMAKYLNQYHDLILASKYSNGVVTVEEIIMVLRTAEYCSETTLQLEERIKQLISPPFVERITYQYQHSQFLSLMGRSMDLLVSHLDRVVDTALRDMLKISWSSMSESGDQSQYVSLLSAGLLREGKRVLHNLGKDRFIRSFCDRLVENFVRCYSGYIVKCKPINEVAAEQMLLDIYSIKATLLNLPGAETTAAYAAIVSKQIGRLETLLKVLHVSVNPPEGFVANYIFIIADASVGNFVKVLDIKGVSRQQHGRLIDVFNKQVNAARREDPASLDNSHPLLDKLQVLGDARSPVESHSGIFSKDGLLGGLTHGSAGGIAGIGGGSHGLGSPVHSPVHERQSYFRSPSTAQARPPPEGVKQSMQSDLSSLQSRSSTPGMPLDGRFVERQFGKLFSKRSSSAASLFQGNGNP</sequence>
<dbReference type="InterPro" id="IPR007234">
    <property type="entry name" value="Vps53_N"/>
</dbReference>
<dbReference type="Pfam" id="PF04100">
    <property type="entry name" value="Vps53_N"/>
    <property type="match status" value="1"/>
</dbReference>
<dbReference type="Pfam" id="PF16854">
    <property type="entry name" value="VPS53_C"/>
    <property type="match status" value="1"/>
</dbReference>
<dbReference type="OMA" id="YKFAEAK"/>
<evidence type="ECO:0000313" key="11">
    <source>
        <dbReference type="Proteomes" id="UP000193685"/>
    </source>
</evidence>
<dbReference type="GeneID" id="63785961"/>
<comment type="similarity">
    <text evidence="3">Belongs to the VPS53 family.</text>
</comment>
<comment type="caution">
    <text evidence="10">The sequence shown here is derived from an EMBL/GenBank/DDBJ whole genome shotgun (WGS) entry which is preliminary data.</text>
</comment>
<dbReference type="STRING" id="56484.A0A1Y2FEA0"/>
<evidence type="ECO:0000256" key="1">
    <source>
        <dbReference type="ARBA" id="ARBA00004150"/>
    </source>
</evidence>
<dbReference type="PANTHER" id="PTHR12820">
    <property type="entry name" value="VACUOLAR SORTING PROTEIN 53"/>
    <property type="match status" value="1"/>
</dbReference>
<dbReference type="InterPro" id="IPR031745">
    <property type="entry name" value="Vps53_C"/>
</dbReference>
<dbReference type="Proteomes" id="UP000193685">
    <property type="component" value="Unassembled WGS sequence"/>
</dbReference>
<dbReference type="InterPro" id="IPR038260">
    <property type="entry name" value="Vps53_C_sf"/>
</dbReference>
<keyword evidence="6" id="KW-0472">Membrane</keyword>
<evidence type="ECO:0000256" key="2">
    <source>
        <dbReference type="ARBA" id="ARBA00004481"/>
    </source>
</evidence>
<organism evidence="10 11">
    <name type="scientific">Protomyces lactucae-debilis</name>
    <dbReference type="NCBI Taxonomy" id="2754530"/>
    <lineage>
        <taxon>Eukaryota</taxon>
        <taxon>Fungi</taxon>
        <taxon>Dikarya</taxon>
        <taxon>Ascomycota</taxon>
        <taxon>Taphrinomycotina</taxon>
        <taxon>Taphrinomycetes</taxon>
        <taxon>Taphrinales</taxon>
        <taxon>Protomycetaceae</taxon>
        <taxon>Protomyces</taxon>
    </lineage>
</organism>
<comment type="subcellular location">
    <subcellularLocation>
        <location evidence="2">Endosome membrane</location>
        <topology evidence="2">Peripheral membrane protein</topology>
    </subcellularLocation>
    <subcellularLocation>
        <location evidence="1">Golgi apparatus</location>
        <location evidence="1">trans-Golgi network membrane</location>
        <topology evidence="1">Peripheral membrane protein</topology>
    </subcellularLocation>
</comment>
<dbReference type="InterPro" id="IPR039766">
    <property type="entry name" value="Vps53"/>
</dbReference>
<keyword evidence="4" id="KW-0967">Endosome</keyword>